<accession>B9SQ19</accession>
<dbReference type="EMBL" id="EQ974076">
    <property type="protein sequence ID" value="EEF34267.1"/>
    <property type="molecule type" value="Genomic_DNA"/>
</dbReference>
<dbReference type="Proteomes" id="UP000008311">
    <property type="component" value="Unassembled WGS sequence"/>
</dbReference>
<keyword evidence="2" id="KW-1185">Reference proteome</keyword>
<proteinExistence type="predicted"/>
<dbReference type="InParanoid" id="B9SQ19"/>
<evidence type="ECO:0000313" key="2">
    <source>
        <dbReference type="Proteomes" id="UP000008311"/>
    </source>
</evidence>
<reference evidence="2" key="1">
    <citation type="journal article" date="2010" name="Nat. Biotechnol.">
        <title>Draft genome sequence of the oilseed species Ricinus communis.</title>
        <authorList>
            <person name="Chan A.P."/>
            <person name="Crabtree J."/>
            <person name="Zhao Q."/>
            <person name="Lorenzi H."/>
            <person name="Orvis J."/>
            <person name="Puiu D."/>
            <person name="Melake-Berhan A."/>
            <person name="Jones K.M."/>
            <person name="Redman J."/>
            <person name="Chen G."/>
            <person name="Cahoon E.B."/>
            <person name="Gedil M."/>
            <person name="Stanke M."/>
            <person name="Haas B.J."/>
            <person name="Wortman J.R."/>
            <person name="Fraser-Liggett C.M."/>
            <person name="Ravel J."/>
            <person name="Rabinowicz P.D."/>
        </authorList>
    </citation>
    <scope>NUCLEOTIDE SEQUENCE [LARGE SCALE GENOMIC DNA]</scope>
    <source>
        <strain evidence="2">cv. Hale</strain>
    </source>
</reference>
<gene>
    <name evidence="1" type="ORF">RCOM_0643390</name>
</gene>
<protein>
    <submittedName>
        <fullName evidence="1">Uncharacterized protein</fullName>
    </submittedName>
</protein>
<name>B9SQ19_RICCO</name>
<evidence type="ECO:0000313" key="1">
    <source>
        <dbReference type="EMBL" id="EEF34267.1"/>
    </source>
</evidence>
<organism evidence="1 2">
    <name type="scientific">Ricinus communis</name>
    <name type="common">Castor bean</name>
    <dbReference type="NCBI Taxonomy" id="3988"/>
    <lineage>
        <taxon>Eukaryota</taxon>
        <taxon>Viridiplantae</taxon>
        <taxon>Streptophyta</taxon>
        <taxon>Embryophyta</taxon>
        <taxon>Tracheophyta</taxon>
        <taxon>Spermatophyta</taxon>
        <taxon>Magnoliopsida</taxon>
        <taxon>eudicotyledons</taxon>
        <taxon>Gunneridae</taxon>
        <taxon>Pentapetalae</taxon>
        <taxon>rosids</taxon>
        <taxon>fabids</taxon>
        <taxon>Malpighiales</taxon>
        <taxon>Euphorbiaceae</taxon>
        <taxon>Acalyphoideae</taxon>
        <taxon>Acalypheae</taxon>
        <taxon>Ricinus</taxon>
    </lineage>
</organism>
<sequence>MIHALNSSRRLRNIFPESSFSSSKAAIPLNGILRYKLLDGSPGMGNWVAPSRQAQGFLPGSKNF</sequence>
<dbReference type="AlphaFoldDB" id="B9SQ19"/>